<keyword evidence="4" id="KW-1185">Reference proteome</keyword>
<dbReference type="InterPro" id="IPR031621">
    <property type="entry name" value="HisKA_7TM"/>
</dbReference>
<dbReference type="GO" id="GO:0005886">
    <property type="term" value="C:plasma membrane"/>
    <property type="evidence" value="ECO:0007669"/>
    <property type="project" value="TreeGrafter"/>
</dbReference>
<dbReference type="SUPFAM" id="SSF55073">
    <property type="entry name" value="Nucleotide cyclase"/>
    <property type="match status" value="1"/>
</dbReference>
<dbReference type="GO" id="GO:0043709">
    <property type="term" value="P:cell adhesion involved in single-species biofilm formation"/>
    <property type="evidence" value="ECO:0007669"/>
    <property type="project" value="TreeGrafter"/>
</dbReference>
<dbReference type="PANTHER" id="PTHR45138:SF9">
    <property type="entry name" value="DIGUANYLATE CYCLASE DGCM-RELATED"/>
    <property type="match status" value="1"/>
</dbReference>
<dbReference type="Proteomes" id="UP001515100">
    <property type="component" value="Unassembled WGS sequence"/>
</dbReference>
<keyword evidence="1" id="KW-0812">Transmembrane</keyword>
<organism evidence="3 4">
    <name type="scientific">Aeromicrobium fastidiosum</name>
    <dbReference type="NCBI Taxonomy" id="52699"/>
    <lineage>
        <taxon>Bacteria</taxon>
        <taxon>Bacillati</taxon>
        <taxon>Actinomycetota</taxon>
        <taxon>Actinomycetes</taxon>
        <taxon>Propionibacteriales</taxon>
        <taxon>Nocardioidaceae</taxon>
        <taxon>Aeromicrobium</taxon>
    </lineage>
</organism>
<dbReference type="CDD" id="cd01949">
    <property type="entry name" value="GGDEF"/>
    <property type="match status" value="1"/>
</dbReference>
<dbReference type="InterPro" id="IPR035965">
    <property type="entry name" value="PAS-like_dom_sf"/>
</dbReference>
<evidence type="ECO:0000256" key="1">
    <source>
        <dbReference type="SAM" id="Phobius"/>
    </source>
</evidence>
<evidence type="ECO:0000313" key="4">
    <source>
        <dbReference type="Proteomes" id="UP001515100"/>
    </source>
</evidence>
<dbReference type="OrthoDB" id="23692at2"/>
<dbReference type="Pfam" id="PF08448">
    <property type="entry name" value="PAS_4"/>
    <property type="match status" value="1"/>
</dbReference>
<dbReference type="RefSeq" id="WP_129183294.1">
    <property type="nucleotide sequence ID" value="NZ_JAGIOG010000001.1"/>
</dbReference>
<gene>
    <name evidence="3" type="ORF">ESP62_006865</name>
</gene>
<dbReference type="FunFam" id="3.30.70.270:FF:000001">
    <property type="entry name" value="Diguanylate cyclase domain protein"/>
    <property type="match status" value="1"/>
</dbReference>
<protein>
    <submittedName>
        <fullName evidence="3">Diguanylate cyclase</fullName>
    </submittedName>
</protein>
<dbReference type="AlphaFoldDB" id="A0A641AMZ9"/>
<dbReference type="SMART" id="SM00267">
    <property type="entry name" value="GGDEF"/>
    <property type="match status" value="1"/>
</dbReference>
<feature type="transmembrane region" description="Helical" evidence="1">
    <location>
        <begin position="165"/>
        <end position="185"/>
    </location>
</feature>
<dbReference type="InterPro" id="IPR043128">
    <property type="entry name" value="Rev_trsase/Diguanyl_cyclase"/>
</dbReference>
<dbReference type="GO" id="GO:0052621">
    <property type="term" value="F:diguanylate cyclase activity"/>
    <property type="evidence" value="ECO:0007669"/>
    <property type="project" value="TreeGrafter"/>
</dbReference>
<feature type="transmembrane region" description="Helical" evidence="1">
    <location>
        <begin position="61"/>
        <end position="80"/>
    </location>
</feature>
<keyword evidence="1" id="KW-0472">Membrane</keyword>
<keyword evidence="1" id="KW-1133">Transmembrane helix</keyword>
<dbReference type="SUPFAM" id="SSF55785">
    <property type="entry name" value="PYP-like sensor domain (PAS domain)"/>
    <property type="match status" value="1"/>
</dbReference>
<dbReference type="InterPro" id="IPR029787">
    <property type="entry name" value="Nucleotide_cyclase"/>
</dbReference>
<dbReference type="InterPro" id="IPR050469">
    <property type="entry name" value="Diguanylate_Cyclase"/>
</dbReference>
<dbReference type="PROSITE" id="PS50887">
    <property type="entry name" value="GGDEF"/>
    <property type="match status" value="1"/>
</dbReference>
<dbReference type="Pfam" id="PF16927">
    <property type="entry name" value="HisKA_7TM"/>
    <property type="match status" value="1"/>
</dbReference>
<name>A0A641AMZ9_9ACTN</name>
<dbReference type="Gene3D" id="3.30.70.270">
    <property type="match status" value="1"/>
</dbReference>
<evidence type="ECO:0000259" key="2">
    <source>
        <dbReference type="PROSITE" id="PS50887"/>
    </source>
</evidence>
<evidence type="ECO:0000313" key="3">
    <source>
        <dbReference type="EMBL" id="KAA1378101.1"/>
    </source>
</evidence>
<dbReference type="NCBIfam" id="TIGR00254">
    <property type="entry name" value="GGDEF"/>
    <property type="match status" value="1"/>
</dbReference>
<feature type="domain" description="GGDEF" evidence="2">
    <location>
        <begin position="355"/>
        <end position="486"/>
    </location>
</feature>
<reference evidence="3" key="1">
    <citation type="submission" date="2019-09" db="EMBL/GenBank/DDBJ databases">
        <authorList>
            <person name="Li J."/>
        </authorList>
    </citation>
    <scope>NUCLEOTIDE SEQUENCE [LARGE SCALE GENOMIC DNA]</scope>
    <source>
        <strain evidence="3">NRBC 14897</strain>
    </source>
</reference>
<dbReference type="EMBL" id="SDPP02000002">
    <property type="protein sequence ID" value="KAA1378101.1"/>
    <property type="molecule type" value="Genomic_DNA"/>
</dbReference>
<dbReference type="PANTHER" id="PTHR45138">
    <property type="entry name" value="REGULATORY COMPONENTS OF SENSORY TRANSDUCTION SYSTEM"/>
    <property type="match status" value="1"/>
</dbReference>
<comment type="caution">
    <text evidence="3">The sequence shown here is derived from an EMBL/GenBank/DDBJ whole genome shotgun (WGS) entry which is preliminary data.</text>
</comment>
<dbReference type="GO" id="GO:1902201">
    <property type="term" value="P:negative regulation of bacterial-type flagellum-dependent cell motility"/>
    <property type="evidence" value="ECO:0007669"/>
    <property type="project" value="TreeGrafter"/>
</dbReference>
<feature type="transmembrane region" description="Helical" evidence="1">
    <location>
        <begin position="130"/>
        <end position="153"/>
    </location>
</feature>
<accession>A0A641AMZ9</accession>
<proteinExistence type="predicted"/>
<dbReference type="InterPro" id="IPR013656">
    <property type="entry name" value="PAS_4"/>
</dbReference>
<feature type="transmembrane region" description="Helical" evidence="1">
    <location>
        <begin position="92"/>
        <end position="110"/>
    </location>
</feature>
<sequence length="488" mass="51068">MAVSVVAGLVALMLAISGWARRRATFGAGAFVAAAFAAAVWCWSIAAFDRLDEPGRYPYPVVGLWLAAVSACVAAVFVMSRRAVLPRWSPPRWLVGVFVLESISIFVLEVTNPWHGLVGSKPGGELVFGIAYQVHTAYCIALVLASAIALATRASRADREQRSQIVVLQVLVVAIFVVEVGQLHLSQYIAVAGLAVLHRSVFGQGLNDVVPVDLGAAVDQMGDPVFFFDTRGRLVGLNASARRVVAVPGGSSVGVGDSVETVLGTTVPLAEHVETRVVLGSGASAREAVTRCSPLTDAQGRASGWMIMCRDVALASTHSSSADSVRHDPVTGVLTRGQLDQVLRRAVIAARDEAEPLSIALLDVDAFKAINDTYGHVAGDEVLREMAERVDRAAGAATVLGRFGGDEFVAVLAGRRASEAAEVAEAMRAAVSGTPMTLGDVSARVTVTIGVAQHDGGSVADLLRAADRAMYGAKRAGRDRVGTARPSA</sequence>
<dbReference type="InterPro" id="IPR000160">
    <property type="entry name" value="GGDEF_dom"/>
</dbReference>
<dbReference type="Pfam" id="PF00990">
    <property type="entry name" value="GGDEF"/>
    <property type="match status" value="1"/>
</dbReference>